<comment type="caution">
    <text evidence="1">The sequence shown here is derived from an EMBL/GenBank/DDBJ whole genome shotgun (WGS) entry which is preliminary data.</text>
</comment>
<proteinExistence type="predicted"/>
<gene>
    <name evidence="1" type="ORF">R1sor_013630</name>
</gene>
<dbReference type="EMBL" id="JBJQOH010000004">
    <property type="protein sequence ID" value="KAL3687321.1"/>
    <property type="molecule type" value="Genomic_DNA"/>
</dbReference>
<protein>
    <recommendedName>
        <fullName evidence="3">RING-type domain-containing protein</fullName>
    </recommendedName>
</protein>
<name>A0ABD3H906_9MARC</name>
<reference evidence="1 2" key="1">
    <citation type="submission" date="2024-09" db="EMBL/GenBank/DDBJ databases">
        <title>Chromosome-scale assembly of Riccia sorocarpa.</title>
        <authorList>
            <person name="Paukszto L."/>
        </authorList>
    </citation>
    <scope>NUCLEOTIDE SEQUENCE [LARGE SCALE GENOMIC DNA]</scope>
    <source>
        <strain evidence="1">LP-2024</strain>
        <tissue evidence="1">Aerial parts of the thallus</tissue>
    </source>
</reference>
<evidence type="ECO:0000313" key="1">
    <source>
        <dbReference type="EMBL" id="KAL3687321.1"/>
    </source>
</evidence>
<evidence type="ECO:0008006" key="3">
    <source>
        <dbReference type="Google" id="ProtNLM"/>
    </source>
</evidence>
<dbReference type="AlphaFoldDB" id="A0ABD3H906"/>
<evidence type="ECO:0000313" key="2">
    <source>
        <dbReference type="Proteomes" id="UP001633002"/>
    </source>
</evidence>
<accession>A0ABD3H906</accession>
<dbReference type="Proteomes" id="UP001633002">
    <property type="component" value="Unassembled WGS sequence"/>
</dbReference>
<sequence>MIFTVTEEDSFGQIECSVQLETCAGRIVYLGHMLGVEMSSREQTPRLDEFHKLISQRQLYEQNLKNARALMVEYERKVLECKRFEEEQGDLIRKIQILEDIEVEEKRNIFKKLDTYKTLSMCRICSKKPRNDTKLQPCAHLNSCCDDCLDVSKLWNGVQASLVCRVRDKDTNPDDDSENQNSV</sequence>
<organism evidence="1 2">
    <name type="scientific">Riccia sorocarpa</name>
    <dbReference type="NCBI Taxonomy" id="122646"/>
    <lineage>
        <taxon>Eukaryota</taxon>
        <taxon>Viridiplantae</taxon>
        <taxon>Streptophyta</taxon>
        <taxon>Embryophyta</taxon>
        <taxon>Marchantiophyta</taxon>
        <taxon>Marchantiopsida</taxon>
        <taxon>Marchantiidae</taxon>
        <taxon>Marchantiales</taxon>
        <taxon>Ricciaceae</taxon>
        <taxon>Riccia</taxon>
    </lineage>
</organism>
<keyword evidence="2" id="KW-1185">Reference proteome</keyword>